<evidence type="ECO:0000256" key="2">
    <source>
        <dbReference type="ARBA" id="ARBA00009142"/>
    </source>
</evidence>
<evidence type="ECO:0000313" key="8">
    <source>
        <dbReference type="Proteomes" id="UP001139028"/>
    </source>
</evidence>
<accession>A0A9X2J645</accession>
<proteinExistence type="inferred from homology"/>
<dbReference type="EMBL" id="JALBWM010000088">
    <property type="protein sequence ID" value="MCO1335878.1"/>
    <property type="molecule type" value="Genomic_DNA"/>
</dbReference>
<keyword evidence="4 6" id="KW-1133">Transmembrane helix</keyword>
<sequence length="276" mass="28935">MEMWFVYLLLGAIAGTAAGLFGIGGGLIIVPALVLIFSATGISPQVLTHMAVGTSLATIIVTSISSVWAHNAKGAVDWHLFWLMTPGILVGSWLGGMTADLLPGAWLQLLIGVFAIVMAVRMGLSGLPSAPSQECGDHLPGSFPLICSAGLIGWLAAIFGIGGGALVVPYLSHFGTKMQRAVGTSAAFGLPIAISGSLSFVVQGWDNQLLPNWSSGYIYWPAFLGIVLSSVLFAKLGASVAHRISARRLKLCFALLLCVIGVRFIWQNFNLLVGLS</sequence>
<dbReference type="InterPro" id="IPR002781">
    <property type="entry name" value="TM_pro_TauE-like"/>
</dbReference>
<evidence type="ECO:0000256" key="4">
    <source>
        <dbReference type="ARBA" id="ARBA00022989"/>
    </source>
</evidence>
<dbReference type="PANTHER" id="PTHR43483:SF3">
    <property type="entry name" value="MEMBRANE TRANSPORTER PROTEIN HI_0806-RELATED"/>
    <property type="match status" value="1"/>
</dbReference>
<feature type="transmembrane region" description="Helical" evidence="6">
    <location>
        <begin position="143"/>
        <end position="171"/>
    </location>
</feature>
<reference evidence="7" key="1">
    <citation type="journal article" date="2022" name="Arch. Microbiol.">
        <title>Microbulbifer okhotskensis sp. nov., isolated from a deep bottom sediment of the Okhotsk Sea.</title>
        <authorList>
            <person name="Romanenko L."/>
            <person name="Kurilenko V."/>
            <person name="Otstavnykh N."/>
            <person name="Velansky P."/>
            <person name="Isaeva M."/>
            <person name="Mikhailov V."/>
        </authorList>
    </citation>
    <scope>NUCLEOTIDE SEQUENCE</scope>
    <source>
        <strain evidence="7">OS29</strain>
    </source>
</reference>
<feature type="transmembrane region" description="Helical" evidence="6">
    <location>
        <begin position="80"/>
        <end position="99"/>
    </location>
</feature>
<keyword evidence="5 6" id="KW-0472">Membrane</keyword>
<name>A0A9X2J645_9GAMM</name>
<dbReference type="GO" id="GO:0005886">
    <property type="term" value="C:plasma membrane"/>
    <property type="evidence" value="ECO:0007669"/>
    <property type="project" value="UniProtKB-SubCell"/>
</dbReference>
<keyword evidence="6" id="KW-1003">Cell membrane</keyword>
<feature type="transmembrane region" description="Helical" evidence="6">
    <location>
        <begin position="46"/>
        <end position="68"/>
    </location>
</feature>
<evidence type="ECO:0000256" key="1">
    <source>
        <dbReference type="ARBA" id="ARBA00004141"/>
    </source>
</evidence>
<comment type="similarity">
    <text evidence="2 6">Belongs to the 4-toluene sulfonate uptake permease (TSUP) (TC 2.A.102) family.</text>
</comment>
<feature type="transmembrane region" description="Helical" evidence="6">
    <location>
        <begin position="217"/>
        <end position="237"/>
    </location>
</feature>
<feature type="transmembrane region" description="Helical" evidence="6">
    <location>
        <begin position="6"/>
        <end position="39"/>
    </location>
</feature>
<keyword evidence="8" id="KW-1185">Reference proteome</keyword>
<organism evidence="7 8">
    <name type="scientific">Microbulbifer okhotskensis</name>
    <dbReference type="NCBI Taxonomy" id="2926617"/>
    <lineage>
        <taxon>Bacteria</taxon>
        <taxon>Pseudomonadati</taxon>
        <taxon>Pseudomonadota</taxon>
        <taxon>Gammaproteobacteria</taxon>
        <taxon>Cellvibrionales</taxon>
        <taxon>Microbulbiferaceae</taxon>
        <taxon>Microbulbifer</taxon>
    </lineage>
</organism>
<dbReference type="Pfam" id="PF01925">
    <property type="entry name" value="TauE"/>
    <property type="match status" value="1"/>
</dbReference>
<evidence type="ECO:0000313" key="7">
    <source>
        <dbReference type="EMBL" id="MCO1335878.1"/>
    </source>
</evidence>
<feature type="transmembrane region" description="Helical" evidence="6">
    <location>
        <begin position="183"/>
        <end position="205"/>
    </location>
</feature>
<gene>
    <name evidence="7" type="ORF">MO867_16200</name>
</gene>
<keyword evidence="3 6" id="KW-0812">Transmembrane</keyword>
<dbReference type="Proteomes" id="UP001139028">
    <property type="component" value="Unassembled WGS sequence"/>
</dbReference>
<dbReference type="PANTHER" id="PTHR43483">
    <property type="entry name" value="MEMBRANE TRANSPORTER PROTEIN HI_0806-RELATED"/>
    <property type="match status" value="1"/>
</dbReference>
<protein>
    <recommendedName>
        <fullName evidence="6">Probable membrane transporter protein</fullName>
    </recommendedName>
</protein>
<evidence type="ECO:0000256" key="3">
    <source>
        <dbReference type="ARBA" id="ARBA00022692"/>
    </source>
</evidence>
<evidence type="ECO:0000256" key="6">
    <source>
        <dbReference type="RuleBase" id="RU363041"/>
    </source>
</evidence>
<feature type="transmembrane region" description="Helical" evidence="6">
    <location>
        <begin position="249"/>
        <end position="266"/>
    </location>
</feature>
<dbReference type="AlphaFoldDB" id="A0A9X2J645"/>
<comment type="subcellular location">
    <subcellularLocation>
        <location evidence="6">Cell membrane</location>
        <topology evidence="6">Multi-pass membrane protein</topology>
    </subcellularLocation>
    <subcellularLocation>
        <location evidence="1">Membrane</location>
        <topology evidence="1">Multi-pass membrane protein</topology>
    </subcellularLocation>
</comment>
<evidence type="ECO:0000256" key="5">
    <source>
        <dbReference type="ARBA" id="ARBA00023136"/>
    </source>
</evidence>
<comment type="caution">
    <text evidence="7">The sequence shown here is derived from an EMBL/GenBank/DDBJ whole genome shotgun (WGS) entry which is preliminary data.</text>
</comment>
<feature type="transmembrane region" description="Helical" evidence="6">
    <location>
        <begin position="106"/>
        <end position="123"/>
    </location>
</feature>